<protein>
    <submittedName>
        <fullName evidence="2">Uncharacterized protein</fullName>
    </submittedName>
</protein>
<evidence type="ECO:0000313" key="2">
    <source>
        <dbReference type="EMBL" id="EGD72845.1"/>
    </source>
</evidence>
<dbReference type="Proteomes" id="UP000007799">
    <property type="component" value="Unassembled WGS sequence"/>
</dbReference>
<gene>
    <name evidence="2" type="ORF">PTSG_13244</name>
</gene>
<organism evidence="3">
    <name type="scientific">Salpingoeca rosetta (strain ATCC 50818 / BSB-021)</name>
    <dbReference type="NCBI Taxonomy" id="946362"/>
    <lineage>
        <taxon>Eukaryota</taxon>
        <taxon>Choanoflagellata</taxon>
        <taxon>Craspedida</taxon>
        <taxon>Salpingoecidae</taxon>
        <taxon>Salpingoeca</taxon>
    </lineage>
</organism>
<name>F2U7U0_SALR5</name>
<sequence length="271" mass="29492">MAHQASTNQHRRHHDVTIPTTPQQPTSTKGVPALPMMPPAPRAGQSTTAPTTQAQPFRDYDKVCTANDKSPRGTPAIIGFLGDPTLPHMQLPPLLSVEVASCGADRDAHDNTNHTTTTTTSSSSNNSNNNNNNSNNNNDDDNSDRAPVMMLKTVERPPRPRRAPSTAMATTNGTPSHHSTTPSSDDFGNSGTSNPTCSSCDRPTPSSSDTDVERRHTQTSATNVDACDRCVAAEHELARLRSEVQYLTTLWACQSCDTTPRRSHRRHRHQR</sequence>
<reference evidence="2" key="1">
    <citation type="submission" date="2009-08" db="EMBL/GenBank/DDBJ databases">
        <title>Annotation of Salpingoeca rosetta.</title>
        <authorList>
            <consortium name="The Broad Institute Genome Sequencing Platform"/>
            <person name="Russ C."/>
            <person name="Cuomo C."/>
            <person name="Burger G."/>
            <person name="Gray M.W."/>
            <person name="Holland P.W.H."/>
            <person name="King N."/>
            <person name="Lang F.B.F."/>
            <person name="Roger A.J."/>
            <person name="Ruiz-Trillo I."/>
            <person name="Young S.K."/>
            <person name="Zeng Q."/>
            <person name="Gargeya S."/>
            <person name="Alvarado L."/>
            <person name="Berlin A."/>
            <person name="Chapman S.B."/>
            <person name="Chen Z."/>
            <person name="Freedman E."/>
            <person name="Gellesch M."/>
            <person name="Goldberg J."/>
            <person name="Griggs A."/>
            <person name="Gujja S."/>
            <person name="Heilman E."/>
            <person name="Heiman D."/>
            <person name="Howarth C."/>
            <person name="Mehta T."/>
            <person name="Neiman D."/>
            <person name="Pearson M."/>
            <person name="Roberts A."/>
            <person name="Saif S."/>
            <person name="Shea T."/>
            <person name="Shenoy N."/>
            <person name="Sisk P."/>
            <person name="Stolte C."/>
            <person name="Sykes S."/>
            <person name="White J."/>
            <person name="Yandava C."/>
            <person name="Haas B."/>
            <person name="Nusbaum C."/>
            <person name="Birren B."/>
        </authorList>
    </citation>
    <scope>NUCLEOTIDE SEQUENCE [LARGE SCALE GENOMIC DNA]</scope>
    <source>
        <strain evidence="2">ATCC 50818</strain>
    </source>
</reference>
<keyword evidence="3" id="KW-1185">Reference proteome</keyword>
<dbReference type="KEGG" id="sre:PTSG_13244"/>
<feature type="compositionally biased region" description="Low complexity" evidence="1">
    <location>
        <begin position="174"/>
        <end position="184"/>
    </location>
</feature>
<proteinExistence type="predicted"/>
<dbReference type="GeneID" id="16075251"/>
<dbReference type="AlphaFoldDB" id="F2U7U0"/>
<dbReference type="EMBL" id="GL832964">
    <property type="protein sequence ID" value="EGD72845.1"/>
    <property type="molecule type" value="Genomic_DNA"/>
</dbReference>
<feature type="region of interest" description="Disordered" evidence="1">
    <location>
        <begin position="1"/>
        <end position="57"/>
    </location>
</feature>
<evidence type="ECO:0000256" key="1">
    <source>
        <dbReference type="SAM" id="MobiDB-lite"/>
    </source>
</evidence>
<feature type="region of interest" description="Disordered" evidence="1">
    <location>
        <begin position="105"/>
        <end position="221"/>
    </location>
</feature>
<accession>F2U7U0</accession>
<dbReference type="RefSeq" id="XP_004994668.1">
    <property type="nucleotide sequence ID" value="XM_004994611.1"/>
</dbReference>
<dbReference type="InParanoid" id="F2U7U0"/>
<evidence type="ECO:0000313" key="3">
    <source>
        <dbReference type="Proteomes" id="UP000007799"/>
    </source>
</evidence>
<feature type="compositionally biased region" description="Low complexity" evidence="1">
    <location>
        <begin position="47"/>
        <end position="56"/>
    </location>
</feature>
<feature type="compositionally biased region" description="Polar residues" evidence="1">
    <location>
        <begin position="186"/>
        <end position="209"/>
    </location>
</feature>
<feature type="compositionally biased region" description="Low complexity" evidence="1">
    <location>
        <begin position="113"/>
        <end position="137"/>
    </location>
</feature>